<name>A0A1B4FSR9_9BURK</name>
<reference evidence="1 2" key="1">
    <citation type="submission" date="2015-12" db="EMBL/GenBank/DDBJ databases">
        <title>Diversity of Burkholderia near neighbor genomes.</title>
        <authorList>
            <person name="Sahl J."/>
            <person name="Wagner D."/>
            <person name="Keim P."/>
        </authorList>
    </citation>
    <scope>NUCLEOTIDE SEQUENCE [LARGE SCALE GENOMIC DNA]</scope>
    <source>
        <strain evidence="1 2">BDU8</strain>
    </source>
</reference>
<protein>
    <submittedName>
        <fullName evidence="1">Uncharacterized protein</fullName>
    </submittedName>
</protein>
<dbReference type="Proteomes" id="UP000067711">
    <property type="component" value="Chromosome 2"/>
</dbReference>
<dbReference type="AlphaFoldDB" id="A0A1B4FSR9"/>
<gene>
    <name evidence="1" type="ORF">WS71_04830</name>
</gene>
<evidence type="ECO:0000313" key="2">
    <source>
        <dbReference type="Proteomes" id="UP000067711"/>
    </source>
</evidence>
<accession>A0A1B4FSR9</accession>
<proteinExistence type="predicted"/>
<dbReference type="EMBL" id="CP013388">
    <property type="protein sequence ID" value="AOJ06719.1"/>
    <property type="molecule type" value="Genomic_DNA"/>
</dbReference>
<evidence type="ECO:0000313" key="1">
    <source>
        <dbReference type="EMBL" id="AOJ06719.1"/>
    </source>
</evidence>
<organism evidence="1 2">
    <name type="scientific">Burkholderia mayonis</name>
    <dbReference type="NCBI Taxonomy" id="1385591"/>
    <lineage>
        <taxon>Bacteria</taxon>
        <taxon>Pseudomonadati</taxon>
        <taxon>Pseudomonadota</taxon>
        <taxon>Betaproteobacteria</taxon>
        <taxon>Burkholderiales</taxon>
        <taxon>Burkholderiaceae</taxon>
        <taxon>Burkholderia</taxon>
        <taxon>pseudomallei group</taxon>
    </lineage>
</organism>
<sequence length="121" mass="13560">MRSPSTYCGREAAEIAFHAIGTAPCEFGDAIARFACVRSNIMPHRHARRWGVAPPQREQLPGVAVTRAQRVHAVDHNGKTRSRVYRASRKLLAFEEITIGASNEARDDRHTKSSFLRAIHQ</sequence>